<protein>
    <submittedName>
        <fullName evidence="2">DUF4019 domain-containing protein</fullName>
    </submittedName>
</protein>
<dbReference type="Pfam" id="PF13211">
    <property type="entry name" value="DUF4019"/>
    <property type="match status" value="1"/>
</dbReference>
<proteinExistence type="predicted"/>
<evidence type="ECO:0000256" key="1">
    <source>
        <dbReference type="SAM" id="SignalP"/>
    </source>
</evidence>
<feature type="signal peptide" evidence="1">
    <location>
        <begin position="1"/>
        <end position="22"/>
    </location>
</feature>
<dbReference type="Proteomes" id="UP001595740">
    <property type="component" value="Unassembled WGS sequence"/>
</dbReference>
<sequence>MNELAKFFVGLLMLAAAASAMAQQPKAQPQPQTDLDPTQLVGAGLRVAQMIDAGKSGEVWDGASAVAKRSVQRKQFDDGNRALRKPLGSVVGRRWAMVNRHVTPGSSQLPAGVYANVQFETSFASRKVGNELVSFRLDEDGTWRLSGYVLK</sequence>
<evidence type="ECO:0000313" key="3">
    <source>
        <dbReference type="Proteomes" id="UP001595740"/>
    </source>
</evidence>
<keyword evidence="3" id="KW-1185">Reference proteome</keyword>
<evidence type="ECO:0000313" key="2">
    <source>
        <dbReference type="EMBL" id="MFC3551161.1"/>
    </source>
</evidence>
<organism evidence="2 3">
    <name type="scientific">Lysobacter cavernae</name>
    <dbReference type="NCBI Taxonomy" id="1685901"/>
    <lineage>
        <taxon>Bacteria</taxon>
        <taxon>Pseudomonadati</taxon>
        <taxon>Pseudomonadota</taxon>
        <taxon>Gammaproteobacteria</taxon>
        <taxon>Lysobacterales</taxon>
        <taxon>Lysobacteraceae</taxon>
        <taxon>Lysobacter</taxon>
    </lineage>
</organism>
<accession>A0ABV7RRA6</accession>
<gene>
    <name evidence="2" type="ORF">ACFOLC_09025</name>
</gene>
<reference evidence="3" key="1">
    <citation type="journal article" date="2019" name="Int. J. Syst. Evol. Microbiol.">
        <title>The Global Catalogue of Microorganisms (GCM) 10K type strain sequencing project: providing services to taxonomists for standard genome sequencing and annotation.</title>
        <authorList>
            <consortium name="The Broad Institute Genomics Platform"/>
            <consortium name="The Broad Institute Genome Sequencing Center for Infectious Disease"/>
            <person name="Wu L."/>
            <person name="Ma J."/>
        </authorList>
    </citation>
    <scope>NUCLEOTIDE SEQUENCE [LARGE SCALE GENOMIC DNA]</scope>
    <source>
        <strain evidence="3">KCTC 42875</strain>
    </source>
</reference>
<dbReference type="InterPro" id="IPR025091">
    <property type="entry name" value="DUF4019"/>
</dbReference>
<dbReference type="RefSeq" id="WP_386758909.1">
    <property type="nucleotide sequence ID" value="NZ_JBHRXK010000003.1"/>
</dbReference>
<comment type="caution">
    <text evidence="2">The sequence shown here is derived from an EMBL/GenBank/DDBJ whole genome shotgun (WGS) entry which is preliminary data.</text>
</comment>
<keyword evidence="1" id="KW-0732">Signal</keyword>
<dbReference type="EMBL" id="JBHRXK010000003">
    <property type="protein sequence ID" value="MFC3551161.1"/>
    <property type="molecule type" value="Genomic_DNA"/>
</dbReference>
<name>A0ABV7RRA6_9GAMM</name>
<feature type="chain" id="PRO_5046044999" evidence="1">
    <location>
        <begin position="23"/>
        <end position="151"/>
    </location>
</feature>